<keyword evidence="3" id="KW-1185">Reference proteome</keyword>
<accession>A0A0D7AET1</accession>
<feature type="compositionally biased region" description="Basic and acidic residues" evidence="1">
    <location>
        <begin position="82"/>
        <end position="91"/>
    </location>
</feature>
<evidence type="ECO:0000313" key="3">
    <source>
        <dbReference type="Proteomes" id="UP000054144"/>
    </source>
</evidence>
<reference evidence="2 3" key="1">
    <citation type="journal article" date="2015" name="Fungal Genet. Biol.">
        <title>Evolution of novel wood decay mechanisms in Agaricales revealed by the genome sequences of Fistulina hepatica and Cylindrobasidium torrendii.</title>
        <authorList>
            <person name="Floudas D."/>
            <person name="Held B.W."/>
            <person name="Riley R."/>
            <person name="Nagy L.G."/>
            <person name="Koehler G."/>
            <person name="Ransdell A.S."/>
            <person name="Younus H."/>
            <person name="Chow J."/>
            <person name="Chiniquy J."/>
            <person name="Lipzen A."/>
            <person name="Tritt A."/>
            <person name="Sun H."/>
            <person name="Haridas S."/>
            <person name="LaButti K."/>
            <person name="Ohm R.A."/>
            <person name="Kues U."/>
            <person name="Blanchette R.A."/>
            <person name="Grigoriev I.V."/>
            <person name="Minto R.E."/>
            <person name="Hibbett D.S."/>
        </authorList>
    </citation>
    <scope>NUCLEOTIDE SEQUENCE [LARGE SCALE GENOMIC DNA]</scope>
    <source>
        <strain evidence="2 3">ATCC 64428</strain>
    </source>
</reference>
<feature type="region of interest" description="Disordered" evidence="1">
    <location>
        <begin position="48"/>
        <end position="91"/>
    </location>
</feature>
<protein>
    <submittedName>
        <fullName evidence="2">Uncharacterized protein</fullName>
    </submittedName>
</protein>
<name>A0A0D7AET1_9AGAR</name>
<dbReference type="Proteomes" id="UP000054144">
    <property type="component" value="Unassembled WGS sequence"/>
</dbReference>
<sequence length="91" mass="10416">MSSQRKRKRMMRDIEPDILEYNDDDEPLSTASYGPTQIRRIFVFKKVPRPPPAASVPPPPPPPLAEDLAAPPPDIISPKKQTNNEKYLHEW</sequence>
<dbReference type="EMBL" id="KN881721">
    <property type="protein sequence ID" value="KIY49877.1"/>
    <property type="molecule type" value="Genomic_DNA"/>
</dbReference>
<gene>
    <name evidence="2" type="ORF">FISHEDRAFT_72505</name>
</gene>
<feature type="compositionally biased region" description="Pro residues" evidence="1">
    <location>
        <begin position="49"/>
        <end position="75"/>
    </location>
</feature>
<dbReference type="AlphaFoldDB" id="A0A0D7AET1"/>
<organism evidence="2 3">
    <name type="scientific">Fistulina hepatica ATCC 64428</name>
    <dbReference type="NCBI Taxonomy" id="1128425"/>
    <lineage>
        <taxon>Eukaryota</taxon>
        <taxon>Fungi</taxon>
        <taxon>Dikarya</taxon>
        <taxon>Basidiomycota</taxon>
        <taxon>Agaricomycotina</taxon>
        <taxon>Agaricomycetes</taxon>
        <taxon>Agaricomycetidae</taxon>
        <taxon>Agaricales</taxon>
        <taxon>Fistulinaceae</taxon>
        <taxon>Fistulina</taxon>
    </lineage>
</organism>
<proteinExistence type="predicted"/>
<evidence type="ECO:0000256" key="1">
    <source>
        <dbReference type="SAM" id="MobiDB-lite"/>
    </source>
</evidence>
<evidence type="ECO:0000313" key="2">
    <source>
        <dbReference type="EMBL" id="KIY49877.1"/>
    </source>
</evidence>